<gene>
    <name evidence="3" type="ORF">UN65_09240</name>
</gene>
<keyword evidence="1" id="KW-0732">Signal</keyword>
<dbReference type="Gene3D" id="1.20.144.10">
    <property type="entry name" value="Phosphatidic acid phosphatase type 2/haloperoxidase"/>
    <property type="match status" value="1"/>
</dbReference>
<evidence type="ECO:0000259" key="2">
    <source>
        <dbReference type="SMART" id="SM00014"/>
    </source>
</evidence>
<feature type="domain" description="Phosphatidic acid phosphatase type 2/haloperoxidase" evidence="2">
    <location>
        <begin position="113"/>
        <end position="213"/>
    </location>
</feature>
<dbReference type="CDD" id="cd03394">
    <property type="entry name" value="PAP2_like_5"/>
    <property type="match status" value="1"/>
</dbReference>
<sequence length="251" mass="27856">MKKQKLIYCILISYLCTFSSFAQIIDTIHGKKVDYHNTFNIKKMIIPTTLIVSGVILRNPAWRNQLLDFKNQLFGASFSTKIDDYIQYIPIVQTLGGKSIGIESTHGYKQIITNQIVSNAISAAIVHGLKNSVGDLRPDGSAKNSFPSGHAATAFTNAMLQYLEYKDSNKWYAASGFLFATATGVLRVANTRHWPGDVAAGAGIGMASAIVVHYWSPFKWDQTKKDKRMSYIAYPILNEKTYGLGFIGKLD</sequence>
<accession>A0AAI8GCD6</accession>
<dbReference type="RefSeq" id="WP_077225834.1">
    <property type="nucleotide sequence ID" value="NZ_CP010992.1"/>
</dbReference>
<feature type="chain" id="PRO_5042602175" evidence="1">
    <location>
        <begin position="23"/>
        <end position="251"/>
    </location>
</feature>
<evidence type="ECO:0000313" key="4">
    <source>
        <dbReference type="Proteomes" id="UP000304840"/>
    </source>
</evidence>
<dbReference type="Pfam" id="PF01569">
    <property type="entry name" value="PAP2"/>
    <property type="match status" value="1"/>
</dbReference>
<dbReference type="SUPFAM" id="SSF48317">
    <property type="entry name" value="Acid phosphatase/Vanadium-dependent haloperoxidase"/>
    <property type="match status" value="1"/>
</dbReference>
<dbReference type="PANTHER" id="PTHR14969">
    <property type="entry name" value="SPHINGOSINE-1-PHOSPHATE PHOSPHOHYDROLASE"/>
    <property type="match status" value="1"/>
</dbReference>
<evidence type="ECO:0000313" key="3">
    <source>
        <dbReference type="EMBL" id="AMO21484.2"/>
    </source>
</evidence>
<dbReference type="InterPro" id="IPR036938">
    <property type="entry name" value="PAP2/HPO_sf"/>
</dbReference>
<reference evidence="4" key="1">
    <citation type="submission" date="2016-03" db="EMBL/GenBank/DDBJ databases">
        <title>Flavobacterium columnare strain B185, complete genome.</title>
        <authorList>
            <person name="Sundberg L.-R."/>
            <person name="Papponen P."/>
            <person name="Laanto E."/>
        </authorList>
    </citation>
    <scope>NUCLEOTIDE SEQUENCE [LARGE SCALE GENOMIC DNA]</scope>
    <source>
        <strain evidence="4">B185</strain>
    </source>
</reference>
<organism evidence="3 4">
    <name type="scientific">Flavobacterium columnare</name>
    <dbReference type="NCBI Taxonomy" id="996"/>
    <lineage>
        <taxon>Bacteria</taxon>
        <taxon>Pseudomonadati</taxon>
        <taxon>Bacteroidota</taxon>
        <taxon>Flavobacteriia</taxon>
        <taxon>Flavobacteriales</taxon>
        <taxon>Flavobacteriaceae</taxon>
        <taxon>Flavobacterium</taxon>
    </lineage>
</organism>
<feature type="signal peptide" evidence="1">
    <location>
        <begin position="1"/>
        <end position="22"/>
    </location>
</feature>
<dbReference type="InterPro" id="IPR000326">
    <property type="entry name" value="PAP2/HPO"/>
</dbReference>
<proteinExistence type="predicted"/>
<name>A0AAI8GCD6_9FLAO</name>
<dbReference type="AlphaFoldDB" id="A0AAI8GCD6"/>
<dbReference type="SMART" id="SM00014">
    <property type="entry name" value="acidPPc"/>
    <property type="match status" value="1"/>
</dbReference>
<dbReference type="GeneID" id="60758648"/>
<protein>
    <submittedName>
        <fullName evidence="3">Phosphatase PAP2 family protein</fullName>
    </submittedName>
</protein>
<evidence type="ECO:0000256" key="1">
    <source>
        <dbReference type="SAM" id="SignalP"/>
    </source>
</evidence>
<dbReference type="EMBL" id="CP010992">
    <property type="protein sequence ID" value="AMO21484.2"/>
    <property type="molecule type" value="Genomic_DNA"/>
</dbReference>
<dbReference type="PANTHER" id="PTHR14969:SF13">
    <property type="entry name" value="AT30094P"/>
    <property type="match status" value="1"/>
</dbReference>
<dbReference type="Proteomes" id="UP000304840">
    <property type="component" value="Chromosome"/>
</dbReference>
<reference evidence="3 4" key="2">
    <citation type="submission" date="2019-05" db="EMBL/GenBank/DDBJ databases">
        <authorList>
            <person name="Ravantti J.J."/>
        </authorList>
    </citation>
    <scope>NUCLEOTIDE SEQUENCE [LARGE SCALE GENOMIC DNA]</scope>
    <source>
        <strain evidence="3 4">B185</strain>
    </source>
</reference>